<keyword evidence="5" id="KW-0175">Coiled coil</keyword>
<feature type="coiled-coil region" evidence="5">
    <location>
        <begin position="334"/>
        <end position="381"/>
    </location>
</feature>
<dbReference type="Gene3D" id="3.40.50.150">
    <property type="entry name" value="Vaccinia Virus protein VP39"/>
    <property type="match status" value="1"/>
</dbReference>
<dbReference type="GO" id="GO:0032259">
    <property type="term" value="P:methylation"/>
    <property type="evidence" value="ECO:0007669"/>
    <property type="project" value="UniProtKB-KW"/>
</dbReference>
<reference evidence="6" key="1">
    <citation type="submission" date="2020-12" db="EMBL/GenBank/DDBJ databases">
        <title>Metabolic potential, ecology and presence of endohyphal bacteria is reflected in genomic diversity of Mucoromycotina.</title>
        <authorList>
            <person name="Muszewska A."/>
            <person name="Okrasinska A."/>
            <person name="Steczkiewicz K."/>
            <person name="Drgas O."/>
            <person name="Orlowska M."/>
            <person name="Perlinska-Lenart U."/>
            <person name="Aleksandrzak-Piekarczyk T."/>
            <person name="Szatraj K."/>
            <person name="Zielenkiewicz U."/>
            <person name="Pilsyk S."/>
            <person name="Malc E."/>
            <person name="Mieczkowski P."/>
            <person name="Kruszewska J.S."/>
            <person name="Biernat P."/>
            <person name="Pawlowska J."/>
        </authorList>
    </citation>
    <scope>NUCLEOTIDE SEQUENCE</scope>
    <source>
        <strain evidence="6">WA0000017839</strain>
    </source>
</reference>
<evidence type="ECO:0000313" key="6">
    <source>
        <dbReference type="EMBL" id="KAG2196854.1"/>
    </source>
</evidence>
<dbReference type="InterPro" id="IPR002935">
    <property type="entry name" value="SAM_O-MeTrfase"/>
</dbReference>
<keyword evidence="1" id="KW-0489">Methyltransferase</keyword>
<dbReference type="Pfam" id="PF01596">
    <property type="entry name" value="Methyltransf_3"/>
    <property type="match status" value="1"/>
</dbReference>
<accession>A0A8H7V086</accession>
<evidence type="ECO:0000256" key="1">
    <source>
        <dbReference type="ARBA" id="ARBA00022603"/>
    </source>
</evidence>
<evidence type="ECO:0000256" key="4">
    <source>
        <dbReference type="ARBA" id="ARBA00023453"/>
    </source>
</evidence>
<dbReference type="InterPro" id="IPR050362">
    <property type="entry name" value="Cation-dep_OMT"/>
</dbReference>
<sequence>MNRLIARSIFLSTKYVKPVPSYAFKHRYATFDVNDKVGNPNGRLRVEESHYCDNISSPFKEPYGNILKALNKETEKKFDNPHMMVCPVQAKFLYQLVGILKPKNVLEIGGFTGYSAIAMGAALSPDSKLLSLELEPKHIAVANRFIEEANLQDKVSVKEGPAGDSITEIANESPKKQFDLIFLDADKGGYIDYYEMILSHNLLSDHGVIVADNVLFYGEVHKVVDGYDGYDGVSHASKNVKRTAKKVDNFNQHVFKDSRVEVVVLPAFDGLSFIRLLSTLNLMSSVDVYNNANEALKTLSNLWQAMLQLISAVSDASASSLTVEPDLVKHQKSRKEYEELKTSLNATIAWLEKNKLTDLDKNKESKELSISLQQHAELQEESSVVSDKLKKMLNQSYALQFQMEMLFTSSQDISLN</sequence>
<name>A0A8H7V086_9FUNG</name>
<dbReference type="PANTHER" id="PTHR10509">
    <property type="entry name" value="O-METHYLTRANSFERASE-RELATED"/>
    <property type="match status" value="1"/>
</dbReference>
<comment type="similarity">
    <text evidence="4">Belongs to the class I-like SAM-binding methyltransferase superfamily. Cation-dependent O-methyltransferase family.</text>
</comment>
<keyword evidence="7" id="KW-1185">Reference proteome</keyword>
<dbReference type="AlphaFoldDB" id="A0A8H7V086"/>
<dbReference type="GO" id="GO:0008757">
    <property type="term" value="F:S-adenosylmethionine-dependent methyltransferase activity"/>
    <property type="evidence" value="ECO:0007669"/>
    <property type="project" value="TreeGrafter"/>
</dbReference>
<dbReference type="InterPro" id="IPR018247">
    <property type="entry name" value="EF_Hand_1_Ca_BS"/>
</dbReference>
<dbReference type="CDD" id="cd02440">
    <property type="entry name" value="AdoMet_MTases"/>
    <property type="match status" value="1"/>
</dbReference>
<dbReference type="PROSITE" id="PS00018">
    <property type="entry name" value="EF_HAND_1"/>
    <property type="match status" value="1"/>
</dbReference>
<evidence type="ECO:0000256" key="3">
    <source>
        <dbReference type="ARBA" id="ARBA00022691"/>
    </source>
</evidence>
<keyword evidence="2" id="KW-0808">Transferase</keyword>
<evidence type="ECO:0000256" key="5">
    <source>
        <dbReference type="SAM" id="Coils"/>
    </source>
</evidence>
<dbReference type="SUPFAM" id="SSF53335">
    <property type="entry name" value="S-adenosyl-L-methionine-dependent methyltransferases"/>
    <property type="match status" value="1"/>
</dbReference>
<dbReference type="Proteomes" id="UP000603453">
    <property type="component" value="Unassembled WGS sequence"/>
</dbReference>
<comment type="caution">
    <text evidence="6">The sequence shown here is derived from an EMBL/GenBank/DDBJ whole genome shotgun (WGS) entry which is preliminary data.</text>
</comment>
<evidence type="ECO:0008006" key="8">
    <source>
        <dbReference type="Google" id="ProtNLM"/>
    </source>
</evidence>
<evidence type="ECO:0000256" key="2">
    <source>
        <dbReference type="ARBA" id="ARBA00022679"/>
    </source>
</evidence>
<dbReference type="OrthoDB" id="10251242at2759"/>
<dbReference type="InterPro" id="IPR029063">
    <property type="entry name" value="SAM-dependent_MTases_sf"/>
</dbReference>
<gene>
    <name evidence="6" type="ORF">INT47_011374</name>
</gene>
<evidence type="ECO:0000313" key="7">
    <source>
        <dbReference type="Proteomes" id="UP000603453"/>
    </source>
</evidence>
<dbReference type="EMBL" id="JAEPRD010000138">
    <property type="protein sequence ID" value="KAG2196854.1"/>
    <property type="molecule type" value="Genomic_DNA"/>
</dbReference>
<keyword evidence="3" id="KW-0949">S-adenosyl-L-methionine</keyword>
<proteinExistence type="inferred from homology"/>
<dbReference type="PANTHER" id="PTHR10509:SF14">
    <property type="entry name" value="CAFFEOYL-COA O-METHYLTRANSFERASE 3-RELATED"/>
    <property type="match status" value="1"/>
</dbReference>
<organism evidence="6 7">
    <name type="scientific">Mucor saturninus</name>
    <dbReference type="NCBI Taxonomy" id="64648"/>
    <lineage>
        <taxon>Eukaryota</taxon>
        <taxon>Fungi</taxon>
        <taxon>Fungi incertae sedis</taxon>
        <taxon>Mucoromycota</taxon>
        <taxon>Mucoromycotina</taxon>
        <taxon>Mucoromycetes</taxon>
        <taxon>Mucorales</taxon>
        <taxon>Mucorineae</taxon>
        <taxon>Mucoraceae</taxon>
        <taxon>Mucor</taxon>
    </lineage>
</organism>
<dbReference type="PROSITE" id="PS51682">
    <property type="entry name" value="SAM_OMT_I"/>
    <property type="match status" value="1"/>
</dbReference>
<protein>
    <recommendedName>
        <fullName evidence="8">O-methyltransferase</fullName>
    </recommendedName>
</protein>
<dbReference type="GO" id="GO:0008171">
    <property type="term" value="F:O-methyltransferase activity"/>
    <property type="evidence" value="ECO:0007669"/>
    <property type="project" value="InterPro"/>
</dbReference>